<feature type="domain" description="Outer membrane protein beta-barrel" evidence="2">
    <location>
        <begin position="10"/>
        <end position="180"/>
    </location>
</feature>
<keyword evidence="1" id="KW-0732">Signal</keyword>
<proteinExistence type="predicted"/>
<accession>A0A3B0YQY8</accession>
<dbReference type="Gene3D" id="2.40.160.20">
    <property type="match status" value="1"/>
</dbReference>
<protein>
    <recommendedName>
        <fullName evidence="2">Outer membrane protein beta-barrel domain-containing protein</fullName>
    </recommendedName>
</protein>
<evidence type="ECO:0000313" key="3">
    <source>
        <dbReference type="EMBL" id="VAW70876.1"/>
    </source>
</evidence>
<sequence length="180" mass="19190">MKIKLFIVICILFSISNAATADHKSAHSATGYFSMGVSNIQIDINDIGASLDHNMIEIKMGRNLNSNFAFEARVAQAVDDAQFLSTANIGIDTYVGLYLVGTIPLSKTVSLYGFAGATYMKSSVNVGSVSASGSDNDSSFGAGLKININPSIFVSAEYADLYRKDNLDIRGTSLSFGLTF</sequence>
<name>A0A3B0YQY8_9ZZZZ</name>
<dbReference type="InterPro" id="IPR027385">
    <property type="entry name" value="Beta-barrel_OMP"/>
</dbReference>
<dbReference type="SUPFAM" id="SSF56925">
    <property type="entry name" value="OMPA-like"/>
    <property type="match status" value="1"/>
</dbReference>
<dbReference type="EMBL" id="UOFL01000003">
    <property type="protein sequence ID" value="VAW70876.1"/>
    <property type="molecule type" value="Genomic_DNA"/>
</dbReference>
<dbReference type="AlphaFoldDB" id="A0A3B0YQY8"/>
<dbReference type="InterPro" id="IPR011250">
    <property type="entry name" value="OMP/PagP_B-barrel"/>
</dbReference>
<dbReference type="Pfam" id="PF13505">
    <property type="entry name" value="OMP_b-brl"/>
    <property type="match status" value="1"/>
</dbReference>
<gene>
    <name evidence="3" type="ORF">MNBD_GAMMA12-331</name>
</gene>
<organism evidence="3">
    <name type="scientific">hydrothermal vent metagenome</name>
    <dbReference type="NCBI Taxonomy" id="652676"/>
    <lineage>
        <taxon>unclassified sequences</taxon>
        <taxon>metagenomes</taxon>
        <taxon>ecological metagenomes</taxon>
    </lineage>
</organism>
<evidence type="ECO:0000259" key="2">
    <source>
        <dbReference type="Pfam" id="PF13505"/>
    </source>
</evidence>
<reference evidence="3" key="1">
    <citation type="submission" date="2018-06" db="EMBL/GenBank/DDBJ databases">
        <authorList>
            <person name="Zhirakovskaya E."/>
        </authorList>
    </citation>
    <scope>NUCLEOTIDE SEQUENCE</scope>
</reference>
<evidence type="ECO:0000256" key="1">
    <source>
        <dbReference type="ARBA" id="ARBA00022729"/>
    </source>
</evidence>